<name>A0A1F6BS63_9BACT</name>
<dbReference type="Proteomes" id="UP000179014">
    <property type="component" value="Unassembled WGS sequence"/>
</dbReference>
<dbReference type="STRING" id="1798474.A2118_03210"/>
<evidence type="ECO:0000313" key="3">
    <source>
        <dbReference type="Proteomes" id="UP000179014"/>
    </source>
</evidence>
<dbReference type="EMBL" id="MFKN01000044">
    <property type="protein sequence ID" value="OGG39668.1"/>
    <property type="molecule type" value="Genomic_DNA"/>
</dbReference>
<accession>A0A1F6BS63</accession>
<dbReference type="AlphaFoldDB" id="A0A1F6BS63"/>
<feature type="transmembrane region" description="Helical" evidence="1">
    <location>
        <begin position="78"/>
        <end position="96"/>
    </location>
</feature>
<organism evidence="2 3">
    <name type="scientific">Candidatus Kaiserbacteria bacterium GWA2_50_9</name>
    <dbReference type="NCBI Taxonomy" id="1798474"/>
    <lineage>
        <taxon>Bacteria</taxon>
        <taxon>Candidatus Kaiseribacteriota</taxon>
    </lineage>
</organism>
<feature type="transmembrane region" description="Helical" evidence="1">
    <location>
        <begin position="50"/>
        <end position="71"/>
    </location>
</feature>
<gene>
    <name evidence="2" type="ORF">A2118_03210</name>
</gene>
<keyword evidence="1" id="KW-1133">Transmembrane helix</keyword>
<feature type="transmembrane region" description="Helical" evidence="1">
    <location>
        <begin position="108"/>
        <end position="128"/>
    </location>
</feature>
<keyword evidence="1" id="KW-0472">Membrane</keyword>
<feature type="transmembrane region" description="Helical" evidence="1">
    <location>
        <begin position="12"/>
        <end position="38"/>
    </location>
</feature>
<protein>
    <submittedName>
        <fullName evidence="2">Uncharacterized protein</fullName>
    </submittedName>
</protein>
<reference evidence="2 3" key="1">
    <citation type="journal article" date="2016" name="Nat. Commun.">
        <title>Thousands of microbial genomes shed light on interconnected biogeochemical processes in an aquifer system.</title>
        <authorList>
            <person name="Anantharaman K."/>
            <person name="Brown C.T."/>
            <person name="Hug L.A."/>
            <person name="Sharon I."/>
            <person name="Castelle C.J."/>
            <person name="Probst A.J."/>
            <person name="Thomas B.C."/>
            <person name="Singh A."/>
            <person name="Wilkins M.J."/>
            <person name="Karaoz U."/>
            <person name="Brodie E.L."/>
            <person name="Williams K.H."/>
            <person name="Hubbard S.S."/>
            <person name="Banfield J.F."/>
        </authorList>
    </citation>
    <scope>NUCLEOTIDE SEQUENCE [LARGE SCALE GENOMIC DNA]</scope>
</reference>
<sequence length="133" mass="15060">MKNKIIQFIPALVTLLIIGFRYFSIWCADSILSCYSSWINQIALSITKPLYLFSLFFLPIAIVLAFVPRYIFNSWLKFAAWSLPLLFVLVATQPVVSSFLSTNRDDAARLAGQVFAAISLLLIVWRALHSART</sequence>
<comment type="caution">
    <text evidence="2">The sequence shown here is derived from an EMBL/GenBank/DDBJ whole genome shotgun (WGS) entry which is preliminary data.</text>
</comment>
<proteinExistence type="predicted"/>
<evidence type="ECO:0000313" key="2">
    <source>
        <dbReference type="EMBL" id="OGG39668.1"/>
    </source>
</evidence>
<keyword evidence="1" id="KW-0812">Transmembrane</keyword>
<evidence type="ECO:0000256" key="1">
    <source>
        <dbReference type="SAM" id="Phobius"/>
    </source>
</evidence>